<keyword evidence="4" id="KW-1185">Reference proteome</keyword>
<evidence type="ECO:0000313" key="4">
    <source>
        <dbReference type="Proteomes" id="UP000503011"/>
    </source>
</evidence>
<gene>
    <name evidence="3" type="ORF">Psuf_052260</name>
</gene>
<sequence length="351" mass="36530">MPPLATTRHFGPTNLAPIESPRFQQDLRQALDTGSGYTTLADPSTHPYGRMVNDGGPTVPGRSNNCLDGSLAALSSFYGDPQVAAPRWPDLNPDGTPDVRSGEADGLRRAQAWLGDTWTGPPAGTPGDPAGRATAVADQYADLHAQIAAAGPGASALVVADWLAIDPATGQPLVDANGNVVREDAHAFVIVYPRGASGPVWWDPQSGRTWDSPPAGFMRATHTLWHIRADQLAGSPTPTTSEGTPNVTGTAADGGTGTGADPAPRRAQHGGDPVPVRVRLAGEAGPDGGAAQQGMHVGHGSYIVDRTGVVTVHTSLPIPMVMEDYSEARRAGHLSGRQIWPEPTPPRLPDP</sequence>
<accession>A0A6F8YPK7</accession>
<protein>
    <recommendedName>
        <fullName evidence="2">Tox-PL domain-containing protein</fullName>
    </recommendedName>
</protein>
<evidence type="ECO:0000256" key="1">
    <source>
        <dbReference type="SAM" id="MobiDB-lite"/>
    </source>
</evidence>
<proteinExistence type="predicted"/>
<dbReference type="Pfam" id="PF15644">
    <property type="entry name" value="Gln_amidase"/>
    <property type="match status" value="1"/>
</dbReference>
<feature type="region of interest" description="Disordered" evidence="1">
    <location>
        <begin position="233"/>
        <end position="273"/>
    </location>
</feature>
<dbReference type="EMBL" id="AP022871">
    <property type="protein sequence ID" value="BCB87913.1"/>
    <property type="molecule type" value="Genomic_DNA"/>
</dbReference>
<dbReference type="KEGG" id="psuu:Psuf_052260"/>
<feature type="domain" description="Tox-PL" evidence="2">
    <location>
        <begin position="64"/>
        <end position="207"/>
    </location>
</feature>
<feature type="compositionally biased region" description="Low complexity" evidence="1">
    <location>
        <begin position="234"/>
        <end position="251"/>
    </location>
</feature>
<feature type="region of interest" description="Disordered" evidence="1">
    <location>
        <begin position="85"/>
        <end position="105"/>
    </location>
</feature>
<dbReference type="AlphaFoldDB" id="A0A6F8YPK7"/>
<dbReference type="InterPro" id="IPR028908">
    <property type="entry name" value="Tox-PL_dom"/>
</dbReference>
<evidence type="ECO:0000313" key="3">
    <source>
        <dbReference type="EMBL" id="BCB87913.1"/>
    </source>
</evidence>
<dbReference type="RefSeq" id="WP_232074994.1">
    <property type="nucleotide sequence ID" value="NZ_AP022871.1"/>
</dbReference>
<reference evidence="3 4" key="2">
    <citation type="submission" date="2020-03" db="EMBL/GenBank/DDBJ databases">
        <authorList>
            <person name="Ichikawa N."/>
            <person name="Kimura A."/>
            <person name="Kitahashi Y."/>
            <person name="Uohara A."/>
        </authorList>
    </citation>
    <scope>NUCLEOTIDE SEQUENCE [LARGE SCALE GENOMIC DNA]</scope>
    <source>
        <strain evidence="3 4">NBRC 105367</strain>
    </source>
</reference>
<evidence type="ECO:0000259" key="2">
    <source>
        <dbReference type="Pfam" id="PF15644"/>
    </source>
</evidence>
<organism evidence="3 4">
    <name type="scientific">Phytohabitans suffuscus</name>
    <dbReference type="NCBI Taxonomy" id="624315"/>
    <lineage>
        <taxon>Bacteria</taxon>
        <taxon>Bacillati</taxon>
        <taxon>Actinomycetota</taxon>
        <taxon>Actinomycetes</taxon>
        <taxon>Micromonosporales</taxon>
        <taxon>Micromonosporaceae</taxon>
    </lineage>
</organism>
<feature type="region of interest" description="Disordered" evidence="1">
    <location>
        <begin position="39"/>
        <end position="60"/>
    </location>
</feature>
<reference evidence="3 4" key="1">
    <citation type="submission" date="2020-03" db="EMBL/GenBank/DDBJ databases">
        <title>Whole genome shotgun sequence of Phytohabitans suffuscus NBRC 105367.</title>
        <authorList>
            <person name="Komaki H."/>
            <person name="Tamura T."/>
        </authorList>
    </citation>
    <scope>NUCLEOTIDE SEQUENCE [LARGE SCALE GENOMIC DNA]</scope>
    <source>
        <strain evidence="3 4">NBRC 105367</strain>
    </source>
</reference>
<name>A0A6F8YPK7_9ACTN</name>
<dbReference type="Proteomes" id="UP000503011">
    <property type="component" value="Chromosome"/>
</dbReference>